<dbReference type="GO" id="GO:0008409">
    <property type="term" value="F:5'-3' exonuclease activity"/>
    <property type="evidence" value="ECO:0007669"/>
    <property type="project" value="InterPro"/>
</dbReference>
<dbReference type="EMBL" id="NFIE01000008">
    <property type="protein sequence ID" value="OUN88886.1"/>
    <property type="molecule type" value="Genomic_DNA"/>
</dbReference>
<feature type="non-terminal residue" evidence="10">
    <location>
        <position position="602"/>
    </location>
</feature>
<dbReference type="InterPro" id="IPR003156">
    <property type="entry name" value="DHHA1_dom"/>
</dbReference>
<feature type="domain" description="DDH" evidence="7">
    <location>
        <begin position="86"/>
        <end position="234"/>
    </location>
</feature>
<keyword evidence="4" id="KW-0378">Hydrolase</keyword>
<evidence type="ECO:0000256" key="4">
    <source>
        <dbReference type="ARBA" id="ARBA00022801"/>
    </source>
</evidence>
<dbReference type="InterPro" id="IPR038763">
    <property type="entry name" value="DHH_sf"/>
</dbReference>
<dbReference type="InterPro" id="IPR051673">
    <property type="entry name" value="SSDNA_exonuclease_RecJ"/>
</dbReference>
<dbReference type="Gene3D" id="3.90.1640.30">
    <property type="match status" value="1"/>
</dbReference>
<evidence type="ECO:0000256" key="1">
    <source>
        <dbReference type="ARBA" id="ARBA00005915"/>
    </source>
</evidence>
<dbReference type="NCBIfam" id="TIGR00644">
    <property type="entry name" value="recJ"/>
    <property type="match status" value="1"/>
</dbReference>
<sequence>MASLKTTRRWALARQDSARAAALAEALHVAPLVARIMVAHGIETAEEAERFLTPSLDRDWADPLIIPGMAEVADRVERAVRTGEVIAVFGDFDVDGITSTCLLTEALRELGAHVRPFIPRRFDEGYGLTEAALDRVVASCDPSLIVTVDNGIAAKQEVGYLRDRGIDLAVTDHHEPSDAVPRGIPLTDPKLAADGPSRELAGAGVALKLVQVLGARLGMPDLWKRYLEVAALGTVSDMMLLTPENRALVAEGIAQMRATARPGYIALASVSRVDLATITADALSFSLIPRLNAAGRMANPTLALDLLLERDPIEASRLAARLEETNQERRSIEAGLTEEALERVEETYTGGRVIVVGGEGWHEGVKGIVASRLVNRYHVPTLLFSIEDGVARGSGRSVGSVNLFDAVERCSDMLTRFGGHAGAVGVTLPAERLPELRARLDAVLSELPGEAFEDTGEIATTVDLAELDIETIEQVSLLEPFGQGNKVPLLAATGVTMVDRFCVGKAADHMRFTATDGVSSVPAIMFRVPDIEEVCACDSVVDLVFEAVAERWQGRVKPKLMVRDILRHTDEDAPARAGEGADALPMPEGADGDAGVDAAAPA</sequence>
<accession>A0A1Y3XTH6</accession>
<dbReference type="Pfam" id="PF01368">
    <property type="entry name" value="DHH"/>
    <property type="match status" value="1"/>
</dbReference>
<feature type="domain" description="DHHA1" evidence="8">
    <location>
        <begin position="351"/>
        <end position="446"/>
    </location>
</feature>
<comment type="similarity">
    <text evidence="1">Belongs to the RecJ family.</text>
</comment>
<evidence type="ECO:0000256" key="3">
    <source>
        <dbReference type="ARBA" id="ARBA00022722"/>
    </source>
</evidence>
<dbReference type="AlphaFoldDB" id="A0A1Y3XTH6"/>
<dbReference type="RefSeq" id="WP_094335385.1">
    <property type="nucleotide sequence ID" value="NZ_NFIE01000008.1"/>
</dbReference>
<evidence type="ECO:0000259" key="7">
    <source>
        <dbReference type="Pfam" id="PF01368"/>
    </source>
</evidence>
<dbReference type="SUPFAM" id="SSF64182">
    <property type="entry name" value="DHH phosphoesterases"/>
    <property type="match status" value="1"/>
</dbReference>
<evidence type="ECO:0000313" key="11">
    <source>
        <dbReference type="Proteomes" id="UP000195781"/>
    </source>
</evidence>
<dbReference type="Pfam" id="PF17768">
    <property type="entry name" value="RecJ_OB"/>
    <property type="match status" value="1"/>
</dbReference>
<protein>
    <recommendedName>
        <fullName evidence="2">Single-stranded-DNA-specific exonuclease RecJ</fullName>
    </recommendedName>
</protein>
<dbReference type="InterPro" id="IPR004610">
    <property type="entry name" value="RecJ"/>
</dbReference>
<reference evidence="11" key="1">
    <citation type="submission" date="2017-04" db="EMBL/GenBank/DDBJ databases">
        <title>Function of individual gut microbiota members based on whole genome sequencing of pure cultures obtained from chicken caecum.</title>
        <authorList>
            <person name="Medvecky M."/>
            <person name="Cejkova D."/>
            <person name="Polansky O."/>
            <person name="Karasova D."/>
            <person name="Kubasova T."/>
            <person name="Cizek A."/>
            <person name="Rychlik I."/>
        </authorList>
    </citation>
    <scope>NUCLEOTIDE SEQUENCE [LARGE SCALE GENOMIC DNA]</scope>
    <source>
        <strain evidence="11">An5</strain>
    </source>
</reference>
<evidence type="ECO:0000256" key="6">
    <source>
        <dbReference type="SAM" id="MobiDB-lite"/>
    </source>
</evidence>
<keyword evidence="5 10" id="KW-0269">Exonuclease</keyword>
<comment type="caution">
    <text evidence="10">The sequence shown here is derived from an EMBL/GenBank/DDBJ whole genome shotgun (WGS) entry which is preliminary data.</text>
</comment>
<dbReference type="Proteomes" id="UP000195781">
    <property type="component" value="Unassembled WGS sequence"/>
</dbReference>
<evidence type="ECO:0000256" key="2">
    <source>
        <dbReference type="ARBA" id="ARBA00019841"/>
    </source>
</evidence>
<feature type="compositionally biased region" description="Low complexity" evidence="6">
    <location>
        <begin position="593"/>
        <end position="602"/>
    </location>
</feature>
<gene>
    <name evidence="10" type="ORF">B5G02_04785</name>
</gene>
<evidence type="ECO:0000313" key="10">
    <source>
        <dbReference type="EMBL" id="OUN88886.1"/>
    </source>
</evidence>
<keyword evidence="3" id="KW-0540">Nuclease</keyword>
<feature type="domain" description="RecJ OB" evidence="9">
    <location>
        <begin position="461"/>
        <end position="564"/>
    </location>
</feature>
<evidence type="ECO:0000259" key="8">
    <source>
        <dbReference type="Pfam" id="PF02272"/>
    </source>
</evidence>
<dbReference type="OrthoDB" id="9809852at2"/>
<dbReference type="PANTHER" id="PTHR30255:SF2">
    <property type="entry name" value="SINGLE-STRANDED-DNA-SPECIFIC EXONUCLEASE RECJ"/>
    <property type="match status" value="1"/>
</dbReference>
<dbReference type="PANTHER" id="PTHR30255">
    <property type="entry name" value="SINGLE-STRANDED-DNA-SPECIFIC EXONUCLEASE RECJ"/>
    <property type="match status" value="1"/>
</dbReference>
<dbReference type="GO" id="GO:0003676">
    <property type="term" value="F:nucleic acid binding"/>
    <property type="evidence" value="ECO:0007669"/>
    <property type="project" value="InterPro"/>
</dbReference>
<dbReference type="InterPro" id="IPR041122">
    <property type="entry name" value="RecJ_OB"/>
</dbReference>
<dbReference type="Pfam" id="PF02272">
    <property type="entry name" value="DHHA1"/>
    <property type="match status" value="1"/>
</dbReference>
<dbReference type="InterPro" id="IPR001667">
    <property type="entry name" value="DDH_dom"/>
</dbReference>
<name>A0A1Y3XTH6_9ACTN</name>
<proteinExistence type="inferred from homology"/>
<keyword evidence="11" id="KW-1185">Reference proteome</keyword>
<evidence type="ECO:0000256" key="5">
    <source>
        <dbReference type="ARBA" id="ARBA00022839"/>
    </source>
</evidence>
<dbReference type="GO" id="GO:0006281">
    <property type="term" value="P:DNA repair"/>
    <property type="evidence" value="ECO:0007669"/>
    <property type="project" value="InterPro"/>
</dbReference>
<dbReference type="GO" id="GO:0006310">
    <property type="term" value="P:DNA recombination"/>
    <property type="evidence" value="ECO:0007669"/>
    <property type="project" value="InterPro"/>
</dbReference>
<feature type="region of interest" description="Disordered" evidence="6">
    <location>
        <begin position="571"/>
        <end position="602"/>
    </location>
</feature>
<dbReference type="Gene3D" id="3.10.310.30">
    <property type="match status" value="1"/>
</dbReference>
<organism evidence="10 11">
    <name type="scientific">[Collinsella] massiliensis</name>
    <dbReference type="NCBI Taxonomy" id="1232426"/>
    <lineage>
        <taxon>Bacteria</taxon>
        <taxon>Bacillati</taxon>
        <taxon>Actinomycetota</taxon>
        <taxon>Coriobacteriia</taxon>
        <taxon>Coriobacteriales</taxon>
        <taxon>Coriobacteriaceae</taxon>
        <taxon>Enorma</taxon>
    </lineage>
</organism>
<evidence type="ECO:0000259" key="9">
    <source>
        <dbReference type="Pfam" id="PF17768"/>
    </source>
</evidence>